<comment type="caution">
    <text evidence="1">The sequence shown here is derived from an EMBL/GenBank/DDBJ whole genome shotgun (WGS) entry which is preliminary data.</text>
</comment>
<accession>A0ABU9G1U8</accession>
<proteinExistence type="predicted"/>
<dbReference type="EMBL" id="JBAKAR010000002">
    <property type="protein sequence ID" value="MEL0612457.1"/>
    <property type="molecule type" value="Genomic_DNA"/>
</dbReference>
<reference evidence="1 2" key="1">
    <citation type="submission" date="2024-02" db="EMBL/GenBank/DDBJ databases">
        <title>Bacteria isolated from the canopy kelp, Nereocystis luetkeana.</title>
        <authorList>
            <person name="Pfister C.A."/>
            <person name="Younker I.T."/>
            <person name="Light S.H."/>
        </authorList>
    </citation>
    <scope>NUCLEOTIDE SEQUENCE [LARGE SCALE GENOMIC DNA]</scope>
    <source>
        <strain evidence="1 2">TI.4.07</strain>
    </source>
</reference>
<protein>
    <submittedName>
        <fullName evidence="1">TetR/AcrR family transcriptional regulator</fullName>
    </submittedName>
</protein>
<keyword evidence="2" id="KW-1185">Reference proteome</keyword>
<gene>
    <name evidence="1" type="ORF">V6242_04815</name>
</gene>
<dbReference type="RefSeq" id="WP_341563326.1">
    <property type="nucleotide sequence ID" value="NZ_JBAKAQ010000002.1"/>
</dbReference>
<organism evidence="1 2">
    <name type="scientific">Marinomonas arenicola</name>
    <dbReference type="NCBI Taxonomy" id="569601"/>
    <lineage>
        <taxon>Bacteria</taxon>
        <taxon>Pseudomonadati</taxon>
        <taxon>Pseudomonadota</taxon>
        <taxon>Gammaproteobacteria</taxon>
        <taxon>Oceanospirillales</taxon>
        <taxon>Oceanospirillaceae</taxon>
        <taxon>Marinomonas</taxon>
    </lineage>
</organism>
<dbReference type="InterPro" id="IPR009057">
    <property type="entry name" value="Homeodomain-like_sf"/>
</dbReference>
<sequence>MAENETHDSLLNALALALVDHPRASLQELACAVGVSKATLYRFSRTRESLISTLRLHSIKAYKRAVQNANLDTAAPVDGIRALLENYYSNKELTVFLIHYWHPEIDGNDDCLASQEILDAFFLRGQQEGFFRIDISAVTMSECCHGLFFSLVDAERRGRVPRTKIISIIETMLLQGCTAAKK</sequence>
<dbReference type="Proteomes" id="UP001379949">
    <property type="component" value="Unassembled WGS sequence"/>
</dbReference>
<evidence type="ECO:0000313" key="1">
    <source>
        <dbReference type="EMBL" id="MEL0612457.1"/>
    </source>
</evidence>
<dbReference type="Gene3D" id="1.10.357.10">
    <property type="entry name" value="Tetracycline Repressor, domain 2"/>
    <property type="match status" value="1"/>
</dbReference>
<evidence type="ECO:0000313" key="2">
    <source>
        <dbReference type="Proteomes" id="UP001379949"/>
    </source>
</evidence>
<name>A0ABU9G1U8_9GAMM</name>
<dbReference type="SUPFAM" id="SSF46689">
    <property type="entry name" value="Homeodomain-like"/>
    <property type="match status" value="1"/>
</dbReference>